<evidence type="ECO:0000259" key="6">
    <source>
        <dbReference type="Pfam" id="PF00149"/>
    </source>
</evidence>
<evidence type="ECO:0000256" key="4">
    <source>
        <dbReference type="ARBA" id="ARBA00023136"/>
    </source>
</evidence>
<name>A0A2M8IZL2_9RHOB</name>
<dbReference type="GO" id="GO:0008758">
    <property type="term" value="F:UDP-2,3-diacylglucosamine hydrolase activity"/>
    <property type="evidence" value="ECO:0007669"/>
    <property type="project" value="TreeGrafter"/>
</dbReference>
<proteinExistence type="predicted"/>
<dbReference type="CDD" id="cd07398">
    <property type="entry name" value="MPP_YbbF-LpxH"/>
    <property type="match status" value="1"/>
</dbReference>
<dbReference type="InterPro" id="IPR004843">
    <property type="entry name" value="Calcineurin-like_PHP"/>
</dbReference>
<dbReference type="GO" id="GO:0016020">
    <property type="term" value="C:membrane"/>
    <property type="evidence" value="ECO:0007669"/>
    <property type="project" value="GOC"/>
</dbReference>
<keyword evidence="5" id="KW-0464">Manganese</keyword>
<accession>A0A2M8IZL2</accession>
<dbReference type="EMBL" id="PGTB01000063">
    <property type="protein sequence ID" value="PJE35971.1"/>
    <property type="molecule type" value="Genomic_DNA"/>
</dbReference>
<keyword evidence="3" id="KW-0479">Metal-binding</keyword>
<dbReference type="AlphaFoldDB" id="A0A2M8IZL2"/>
<evidence type="ECO:0000313" key="7">
    <source>
        <dbReference type="EMBL" id="PJE35971.1"/>
    </source>
</evidence>
<keyword evidence="2" id="KW-0997">Cell inner membrane</keyword>
<feature type="domain" description="Calcineurin-like phosphoesterase" evidence="6">
    <location>
        <begin position="4"/>
        <end position="203"/>
    </location>
</feature>
<reference evidence="7 8" key="1">
    <citation type="journal article" date="2018" name="Int. J. Syst. Evol. Microbiol.">
        <title>Pseudooceanicola lipolyticus sp. nov., a marine alphaproteobacterium, reclassification of Oceanicola flagellatus as Pseudooceanicola flagellatus comb. nov. and emended description of the genus Pseudooceanicola.</title>
        <authorList>
            <person name="Huang M.-M."/>
            <person name="Guo L.-L."/>
            <person name="Wu Y.-H."/>
            <person name="Lai Q.-L."/>
            <person name="Shao Z.-Z."/>
            <person name="Wang C.-S."/>
            <person name="Wu M."/>
            <person name="Xu X.-W."/>
        </authorList>
    </citation>
    <scope>NUCLEOTIDE SEQUENCE [LARGE SCALE GENOMIC DNA]</scope>
    <source>
        <strain evidence="7 8">157</strain>
    </source>
</reference>
<keyword evidence="4" id="KW-0472">Membrane</keyword>
<comment type="caution">
    <text evidence="7">The sequence shown here is derived from an EMBL/GenBank/DDBJ whole genome shotgun (WGS) entry which is preliminary data.</text>
</comment>
<evidence type="ECO:0000256" key="1">
    <source>
        <dbReference type="ARBA" id="ARBA00022475"/>
    </source>
</evidence>
<sequence>MRYRTIFISDIHLGTKGCQAQMLLDFLAEHQADVIYLVGDIIDAWRLQRGWFWPQGHNDVVQELLSRAHDGARIYYIPGNHDEMMRSYLGTHFGGVEVMETADHVTADGRRLLVTHGDQFDAIVVNARWLAHVGDRAYGFALWLNTWVNRAKRLWGGQYWSLSNWAKAQVKHAVNYISEYEDVLADEARRGGYDGIVCGHIHSASLRKIGGLDYINTGDWVESCTAVVEESDGRLRLIDWAEIARAREAAERARRPQLVRRRARANAKSKEAA</sequence>
<dbReference type="Proteomes" id="UP000231553">
    <property type="component" value="Unassembled WGS sequence"/>
</dbReference>
<keyword evidence="1" id="KW-1003">Cell membrane</keyword>
<gene>
    <name evidence="7" type="ORF">CVM52_14530</name>
</gene>
<dbReference type="PANTHER" id="PTHR34990">
    <property type="entry name" value="UDP-2,3-DIACYLGLUCOSAMINE HYDROLASE-RELATED"/>
    <property type="match status" value="1"/>
</dbReference>
<dbReference type="PANTHER" id="PTHR34990:SF2">
    <property type="entry name" value="BLL8164 PROTEIN"/>
    <property type="match status" value="1"/>
</dbReference>
<protein>
    <submittedName>
        <fullName evidence="7">UDP-2,3-diacylglucosamine hydrolase</fullName>
    </submittedName>
</protein>
<dbReference type="OrthoDB" id="9802481at2"/>
<keyword evidence="8" id="KW-1185">Reference proteome</keyword>
<dbReference type="GO" id="GO:0046872">
    <property type="term" value="F:metal ion binding"/>
    <property type="evidence" value="ECO:0007669"/>
    <property type="project" value="UniProtKB-KW"/>
</dbReference>
<evidence type="ECO:0000313" key="8">
    <source>
        <dbReference type="Proteomes" id="UP000231553"/>
    </source>
</evidence>
<evidence type="ECO:0000256" key="5">
    <source>
        <dbReference type="ARBA" id="ARBA00023211"/>
    </source>
</evidence>
<evidence type="ECO:0000256" key="2">
    <source>
        <dbReference type="ARBA" id="ARBA00022519"/>
    </source>
</evidence>
<dbReference type="InterPro" id="IPR029052">
    <property type="entry name" value="Metallo-depent_PP-like"/>
</dbReference>
<dbReference type="GO" id="GO:0009245">
    <property type="term" value="P:lipid A biosynthetic process"/>
    <property type="evidence" value="ECO:0007669"/>
    <property type="project" value="TreeGrafter"/>
</dbReference>
<dbReference type="InterPro" id="IPR043461">
    <property type="entry name" value="LpxH-like"/>
</dbReference>
<organism evidence="7 8">
    <name type="scientific">Pseudooceanicola lipolyticus</name>
    <dbReference type="NCBI Taxonomy" id="2029104"/>
    <lineage>
        <taxon>Bacteria</taxon>
        <taxon>Pseudomonadati</taxon>
        <taxon>Pseudomonadota</taxon>
        <taxon>Alphaproteobacteria</taxon>
        <taxon>Rhodobacterales</taxon>
        <taxon>Paracoccaceae</taxon>
        <taxon>Pseudooceanicola</taxon>
    </lineage>
</organism>
<keyword evidence="7" id="KW-0378">Hydrolase</keyword>
<dbReference type="Pfam" id="PF00149">
    <property type="entry name" value="Metallophos"/>
    <property type="match status" value="1"/>
</dbReference>
<dbReference type="Gene3D" id="3.60.21.10">
    <property type="match status" value="1"/>
</dbReference>
<evidence type="ECO:0000256" key="3">
    <source>
        <dbReference type="ARBA" id="ARBA00022723"/>
    </source>
</evidence>
<dbReference type="SUPFAM" id="SSF56300">
    <property type="entry name" value="Metallo-dependent phosphatases"/>
    <property type="match status" value="1"/>
</dbReference>